<name>A0A1M5Z0K3_9CLOT</name>
<dbReference type="SMART" id="SM00363">
    <property type="entry name" value="S4"/>
    <property type="match status" value="1"/>
</dbReference>
<dbReference type="Proteomes" id="UP000184241">
    <property type="component" value="Unassembled WGS sequence"/>
</dbReference>
<dbReference type="Gene3D" id="3.30.70.330">
    <property type="match status" value="1"/>
</dbReference>
<dbReference type="GO" id="GO:0003723">
    <property type="term" value="F:RNA binding"/>
    <property type="evidence" value="ECO:0007669"/>
    <property type="project" value="UniProtKB-KW"/>
</dbReference>
<dbReference type="AlphaFoldDB" id="A0A1M5Z0K3"/>
<accession>A0A1M5Z0K3</accession>
<dbReference type="EMBL" id="FQXU01000007">
    <property type="protein sequence ID" value="SHI17674.1"/>
    <property type="molecule type" value="Genomic_DNA"/>
</dbReference>
<dbReference type="CDD" id="cd00165">
    <property type="entry name" value="S4"/>
    <property type="match status" value="1"/>
</dbReference>
<dbReference type="Pfam" id="PF01479">
    <property type="entry name" value="S4"/>
    <property type="match status" value="1"/>
</dbReference>
<evidence type="ECO:0000256" key="1">
    <source>
        <dbReference type="PROSITE-ProRule" id="PRU00182"/>
    </source>
</evidence>
<protein>
    <submittedName>
        <fullName evidence="3">RNA-binding protein YlmH, contains S4-like domain</fullName>
    </submittedName>
</protein>
<dbReference type="RefSeq" id="WP_073019781.1">
    <property type="nucleotide sequence ID" value="NZ_FQXU01000007.1"/>
</dbReference>
<organism evidence="3 4">
    <name type="scientific">Clostridium intestinale DSM 6191</name>
    <dbReference type="NCBI Taxonomy" id="1121320"/>
    <lineage>
        <taxon>Bacteria</taxon>
        <taxon>Bacillati</taxon>
        <taxon>Bacillota</taxon>
        <taxon>Clostridia</taxon>
        <taxon>Eubacteriales</taxon>
        <taxon>Clostridiaceae</taxon>
        <taxon>Clostridium</taxon>
    </lineage>
</organism>
<dbReference type="PROSITE" id="PS50889">
    <property type="entry name" value="S4"/>
    <property type="match status" value="1"/>
</dbReference>
<dbReference type="SUPFAM" id="SSF55174">
    <property type="entry name" value="Alpha-L RNA-binding motif"/>
    <property type="match status" value="1"/>
</dbReference>
<dbReference type="InterPro" id="IPR040591">
    <property type="entry name" value="RqcP2_RBD"/>
</dbReference>
<sequence>MDKKELTRIFEGEELILAIGLLEKYSLSKEYNIPMFSQSFLTPNIWMYFTERISKDISVELNGGFEDCERKMITFNNLYEAPFPMKILEITNKSRFRTLEHKDYLGGILSLGIKRDKLGDLILDNDKCFVAISEELTDFLIDNLEFIGKNPCDVKIVESNEELPSVKFTESNINIASLRIDSVVASLANVSRSEAVKLINSGKILVNYSNNIDKSYEVKLNSTITIRGKGKFIISEITGKTKSDKLKIRVKKYT</sequence>
<evidence type="ECO:0000313" key="4">
    <source>
        <dbReference type="Proteomes" id="UP000184241"/>
    </source>
</evidence>
<dbReference type="PANTHER" id="PTHR13633:SF3">
    <property type="entry name" value="MITOCHONDRIAL TRANSCRIPTION RESCUE FACTOR 1"/>
    <property type="match status" value="1"/>
</dbReference>
<evidence type="ECO:0000313" key="3">
    <source>
        <dbReference type="EMBL" id="SHI17674.1"/>
    </source>
</evidence>
<evidence type="ECO:0000259" key="2">
    <source>
        <dbReference type="SMART" id="SM00363"/>
    </source>
</evidence>
<feature type="domain" description="RNA-binding S4" evidence="2">
    <location>
        <begin position="178"/>
        <end position="238"/>
    </location>
</feature>
<dbReference type="Pfam" id="PF17774">
    <property type="entry name" value="YlmH_RBD"/>
    <property type="match status" value="1"/>
</dbReference>
<keyword evidence="1" id="KW-0694">RNA-binding</keyword>
<dbReference type="InterPro" id="IPR002942">
    <property type="entry name" value="S4_RNA-bd"/>
</dbReference>
<dbReference type="InterPro" id="IPR012677">
    <property type="entry name" value="Nucleotide-bd_a/b_plait_sf"/>
</dbReference>
<dbReference type="PANTHER" id="PTHR13633">
    <property type="entry name" value="MITOCHONDRIAL TRANSCRIPTION RESCUE FACTOR 1"/>
    <property type="match status" value="1"/>
</dbReference>
<proteinExistence type="predicted"/>
<reference evidence="3 4" key="1">
    <citation type="submission" date="2016-11" db="EMBL/GenBank/DDBJ databases">
        <authorList>
            <person name="Jaros S."/>
            <person name="Januszkiewicz K."/>
            <person name="Wedrychowicz H."/>
        </authorList>
    </citation>
    <scope>NUCLEOTIDE SEQUENCE [LARGE SCALE GENOMIC DNA]</scope>
    <source>
        <strain evidence="3 4">DSM 6191</strain>
    </source>
</reference>
<dbReference type="InterPro" id="IPR036986">
    <property type="entry name" value="S4_RNA-bd_sf"/>
</dbReference>
<gene>
    <name evidence="3" type="ORF">SAMN02745941_02408</name>
</gene>
<dbReference type="Gene3D" id="3.10.290.10">
    <property type="entry name" value="RNA-binding S4 domain"/>
    <property type="match status" value="1"/>
</dbReference>